<dbReference type="HOGENOM" id="CLU_2551565_0_0_12"/>
<dbReference type="AlphaFoldDB" id="W5SG36"/>
<evidence type="ECO:0000313" key="1">
    <source>
        <dbReference type="EMBL" id="AHH06069.1"/>
    </source>
</evidence>
<accession>W5SG36</accession>
<dbReference type="Proteomes" id="UP000019337">
    <property type="component" value="Chromosome"/>
</dbReference>
<keyword evidence="1" id="KW-0449">Lipoprotein</keyword>
<sequence length="82" mass="9525">MYEVSFSYSFGRRKKYSLSGKFGEASEELEKVASKAMVGIDNRAMNQRMQKIQLELQFDMFKGVLTSLKIYLESLKEVVMRV</sequence>
<dbReference type="PATRIC" id="fig|1293575.3.peg.2"/>
<dbReference type="EMBL" id="CP004267">
    <property type="protein sequence ID" value="AHH06069.1"/>
    <property type="molecule type" value="Genomic_DNA"/>
</dbReference>
<keyword evidence="2" id="KW-1185">Reference proteome</keyword>
<proteinExistence type="predicted"/>
<reference evidence="1" key="1">
    <citation type="submission" date="2013-02" db="EMBL/GenBank/DDBJ databases">
        <title>Comparative genomics of Borrelia species.</title>
        <authorList>
            <person name="Schwan T.G."/>
            <person name="Raffel S.J."/>
            <person name="Porcella S.F."/>
        </authorList>
    </citation>
    <scope>NUCLEOTIDE SEQUENCE [LARGE SCALE GENOMIC DNA]</scope>
    <source>
        <strain evidence="1">DOU</strain>
    </source>
</reference>
<gene>
    <name evidence="1" type="ORF">BCD_0003</name>
</gene>
<organism evidence="1 2">
    <name type="scientific">Borrelia crocidurae DOU</name>
    <dbReference type="NCBI Taxonomy" id="1293575"/>
    <lineage>
        <taxon>Bacteria</taxon>
        <taxon>Pseudomonadati</taxon>
        <taxon>Spirochaetota</taxon>
        <taxon>Spirochaetia</taxon>
        <taxon>Spirochaetales</taxon>
        <taxon>Borreliaceae</taxon>
        <taxon>Borrelia</taxon>
    </lineage>
</organism>
<evidence type="ECO:0000313" key="2">
    <source>
        <dbReference type="Proteomes" id="UP000019337"/>
    </source>
</evidence>
<protein>
    <submittedName>
        <fullName evidence="1">Variable major outer membrane lipoprotein</fullName>
    </submittedName>
</protein>
<name>W5SG36_9SPIR</name>